<dbReference type="AlphaFoldDB" id="E4N565"/>
<dbReference type="EMBL" id="AP010968">
    <property type="protein sequence ID" value="BAJ26346.1"/>
    <property type="molecule type" value="Genomic_DNA"/>
</dbReference>
<dbReference type="Proteomes" id="UP000007076">
    <property type="component" value="Chromosome"/>
</dbReference>
<dbReference type="HOGENOM" id="CLU_2699802_0_0_11"/>
<proteinExistence type="predicted"/>
<reference evidence="2 3" key="1">
    <citation type="journal article" date="2010" name="DNA Res.">
        <title>Genome sequence of Kitasatospora setae NBRC 14216T: an evolutionary snapshot of the family Streptomycetaceae.</title>
        <authorList>
            <person name="Ichikawa N."/>
            <person name="Oguchi A."/>
            <person name="Ikeda H."/>
            <person name="Ishikawa J."/>
            <person name="Kitani S."/>
            <person name="Watanabe Y."/>
            <person name="Nakamura S."/>
            <person name="Katano Y."/>
            <person name="Kishi E."/>
            <person name="Sasagawa M."/>
            <person name="Ankai A."/>
            <person name="Fukui S."/>
            <person name="Hashimoto Y."/>
            <person name="Kamata S."/>
            <person name="Otoguro M."/>
            <person name="Tanikawa S."/>
            <person name="Nihira T."/>
            <person name="Horinouchi S."/>
            <person name="Ohnishi Y."/>
            <person name="Hayakawa M."/>
            <person name="Kuzuyama T."/>
            <person name="Arisawa A."/>
            <person name="Nomoto F."/>
            <person name="Miura H."/>
            <person name="Takahashi Y."/>
            <person name="Fujita N."/>
        </authorList>
    </citation>
    <scope>NUCLEOTIDE SEQUENCE [LARGE SCALE GENOMIC DNA]</scope>
    <source>
        <strain evidence="3">ATCC 33774 / DSM 43861 / JCM 3304 / KCC A-0304 / NBRC 14216 / KM-6054</strain>
    </source>
</reference>
<dbReference type="KEGG" id="ksk:KSE_05000"/>
<organism evidence="2 3">
    <name type="scientific">Kitasatospora setae (strain ATCC 33774 / DSM 43861 / JCM 3304 / KCC A-0304 / NBRC 14216 / KM-6054)</name>
    <name type="common">Streptomyces setae</name>
    <dbReference type="NCBI Taxonomy" id="452652"/>
    <lineage>
        <taxon>Bacteria</taxon>
        <taxon>Bacillati</taxon>
        <taxon>Actinomycetota</taxon>
        <taxon>Actinomycetes</taxon>
        <taxon>Kitasatosporales</taxon>
        <taxon>Streptomycetaceae</taxon>
        <taxon>Kitasatospora</taxon>
    </lineage>
</organism>
<evidence type="ECO:0000313" key="2">
    <source>
        <dbReference type="EMBL" id="BAJ26346.1"/>
    </source>
</evidence>
<protein>
    <submittedName>
        <fullName evidence="2">Uncharacterized protein</fullName>
    </submittedName>
</protein>
<feature type="region of interest" description="Disordered" evidence="1">
    <location>
        <begin position="27"/>
        <end position="73"/>
    </location>
</feature>
<sequence length="73" mass="7663">MGVGRFESLIRPPADVPVTARDVAQTGITAAVPARRRPGPPVRGFPDQPDHRPRGTARARSVRSVPCGRGGPG</sequence>
<accession>E4N565</accession>
<gene>
    <name evidence="2" type="ordered locus">KSE_05000</name>
</gene>
<keyword evidence="3" id="KW-1185">Reference proteome</keyword>
<dbReference type="STRING" id="452652.KSE_05000"/>
<evidence type="ECO:0000256" key="1">
    <source>
        <dbReference type="SAM" id="MobiDB-lite"/>
    </source>
</evidence>
<name>E4N565_KITSK</name>
<evidence type="ECO:0000313" key="3">
    <source>
        <dbReference type="Proteomes" id="UP000007076"/>
    </source>
</evidence>